<dbReference type="EMBL" id="VFLP01000024">
    <property type="protein sequence ID" value="TRX94221.1"/>
    <property type="molecule type" value="Genomic_DNA"/>
</dbReference>
<dbReference type="Pfam" id="PF14420">
    <property type="entry name" value="Clr5"/>
    <property type="match status" value="1"/>
</dbReference>
<reference evidence="6" key="1">
    <citation type="submission" date="2019-06" db="EMBL/GenBank/DDBJ databases">
        <title>Draft genome sequence of the griseofulvin-producing fungus Xylaria cubensis strain G536.</title>
        <authorList>
            <person name="Mead M.E."/>
            <person name="Raja H.A."/>
            <person name="Steenwyk J.L."/>
            <person name="Knowles S.L."/>
            <person name="Oberlies N.H."/>
            <person name="Rokas A."/>
        </authorList>
    </citation>
    <scope>NUCLEOTIDE SEQUENCE [LARGE SCALE GENOMIC DNA]</scope>
    <source>
        <strain evidence="6">G536</strain>
    </source>
</reference>
<gene>
    <name evidence="5" type="ORF">FHL15_004989</name>
</gene>
<evidence type="ECO:0000256" key="3">
    <source>
        <dbReference type="PROSITE-ProRule" id="PRU00023"/>
    </source>
</evidence>
<dbReference type="Proteomes" id="UP000319160">
    <property type="component" value="Unassembled WGS sequence"/>
</dbReference>
<keyword evidence="6" id="KW-1185">Reference proteome</keyword>
<dbReference type="PROSITE" id="PS50297">
    <property type="entry name" value="ANK_REP_REGION"/>
    <property type="match status" value="1"/>
</dbReference>
<sequence>MPEERQFSSLPDTDIWHAHKSIIRRLYVEEKRTLKKVKEIMELEHGFPSFPLTTYGTKLRDQLKLPKKLKKKDWPVIYQHYRHRQADGKQTSMYLNDTSIPWEKAWKEIRRYRVPLDPTGIWFTSPLRLQFLIAHSYLHHHITTGFSAVWTSKLPDRTKHCLMCLEDTPWFTLKTTLLEQIQLKFSDTLDQFALITPVSALSELRTQGNISHKLALAAYIISNNLLNWLPYDAKNELFDFLLTCIHQRLALDLFHSPLLSVQAIWDIMGQNIHIIERQDVFVSWMKLGFSRPAQIVRYGHHYLSKAVSMGCIDIVRSLLKIGIRADDEMPRDYTSLEQNRRKKHWSAIYEAIASQDTKCLELLLEFCDVNRTIMNIKEIGFSSFTLVLSSMGNFFKDWADISWKLQMHQPSLKIMLEHGANVDLPCPEFLDLRETMRFFQDNKLLYTSPSILEYCYYYDKQMYYQLVPFSSRPAQSLYRDEICLVAAMGHSTLLDYFTSKPCVNPLVLGSVLAEHFFLGDKHFDSAVVRALLEFGVTINTPTPEKCFTTLLRLFMRKARNMGFNENDVYIMKALLSSGALLNSEVVAAAVADEGIGALELISALGANFRHEGAHALCRAARLNNFVAVSWLLKKEVNINTAIEETHLPLELADSVSIVVAAVIQRESDIYPSLDEDVAWDWGESADCIMLQFLLDHGAKLWAGSPDTSPFEALRVILYNSYEDPHLFEKVQIMINHGMDLRELPRLGLHLLEASLRYGDYWIETEPRPKIFKLLREHGAPAFPGAVLTRLMDCPAPRQLVLDLIDSGADITAYAKTVRGAGYYDPIQIASLWRDRSLVLALLEHGANINSPALGWGGRTPLQAACGVASEDEESNRKQMDFVRFLLLHNADVNAPAGAINGFTALQLAAHTGNLQLLSLLLSHGALVNTPNHWCYRCALDFAAECGRLDALHFLLKAGALSYCHGQSGYEGAIRLAKKGGFSVLADSLNEHVRKNEILFREQPTLAAAHCAAMKDRDWTDDMFSDEDYTYYQDPEEVGELAC</sequence>
<dbReference type="SUPFAM" id="SSF48403">
    <property type="entry name" value="Ankyrin repeat"/>
    <property type="match status" value="2"/>
</dbReference>
<comment type="caution">
    <text evidence="5">The sequence shown here is derived from an EMBL/GenBank/DDBJ whole genome shotgun (WGS) entry which is preliminary data.</text>
</comment>
<dbReference type="Gene3D" id="1.25.40.20">
    <property type="entry name" value="Ankyrin repeat-containing domain"/>
    <property type="match status" value="3"/>
</dbReference>
<feature type="domain" description="Clr5" evidence="4">
    <location>
        <begin position="14"/>
        <end position="48"/>
    </location>
</feature>
<feature type="repeat" description="ANK" evidence="3">
    <location>
        <begin position="900"/>
        <end position="932"/>
    </location>
</feature>
<evidence type="ECO:0000256" key="2">
    <source>
        <dbReference type="ARBA" id="ARBA00023043"/>
    </source>
</evidence>
<evidence type="ECO:0000313" key="5">
    <source>
        <dbReference type="EMBL" id="TRX94221.1"/>
    </source>
</evidence>
<evidence type="ECO:0000259" key="4">
    <source>
        <dbReference type="Pfam" id="PF14420"/>
    </source>
</evidence>
<evidence type="ECO:0000256" key="1">
    <source>
        <dbReference type="ARBA" id="ARBA00022737"/>
    </source>
</evidence>
<dbReference type="AlphaFoldDB" id="A0A553I1Z5"/>
<dbReference type="Pfam" id="PF12796">
    <property type="entry name" value="Ank_2"/>
    <property type="match status" value="1"/>
</dbReference>
<dbReference type="SMART" id="SM00248">
    <property type="entry name" value="ANK"/>
    <property type="match status" value="8"/>
</dbReference>
<dbReference type="InterPro" id="IPR002110">
    <property type="entry name" value="Ankyrin_rpt"/>
</dbReference>
<proteinExistence type="predicted"/>
<dbReference type="STRING" id="2512241.A0A553I1Z5"/>
<dbReference type="InterPro" id="IPR036770">
    <property type="entry name" value="Ankyrin_rpt-contain_sf"/>
</dbReference>
<name>A0A553I1Z5_9PEZI</name>
<dbReference type="InterPro" id="IPR025676">
    <property type="entry name" value="Clr5_dom"/>
</dbReference>
<dbReference type="PANTHER" id="PTHR24198">
    <property type="entry name" value="ANKYRIN REPEAT AND PROTEIN KINASE DOMAIN-CONTAINING PROTEIN"/>
    <property type="match status" value="1"/>
</dbReference>
<protein>
    <recommendedName>
        <fullName evidence="4">Clr5 domain-containing protein</fullName>
    </recommendedName>
</protein>
<accession>A0A553I1Z5</accession>
<organism evidence="5 6">
    <name type="scientific">Xylaria flabelliformis</name>
    <dbReference type="NCBI Taxonomy" id="2512241"/>
    <lineage>
        <taxon>Eukaryota</taxon>
        <taxon>Fungi</taxon>
        <taxon>Dikarya</taxon>
        <taxon>Ascomycota</taxon>
        <taxon>Pezizomycotina</taxon>
        <taxon>Sordariomycetes</taxon>
        <taxon>Xylariomycetidae</taxon>
        <taxon>Xylariales</taxon>
        <taxon>Xylariaceae</taxon>
        <taxon>Xylaria</taxon>
    </lineage>
</organism>
<keyword evidence="2 3" id="KW-0040">ANK repeat</keyword>
<keyword evidence="1" id="KW-0677">Repeat</keyword>
<dbReference type="OrthoDB" id="539213at2759"/>
<evidence type="ECO:0000313" key="6">
    <source>
        <dbReference type="Proteomes" id="UP000319160"/>
    </source>
</evidence>
<dbReference type="PROSITE" id="PS50088">
    <property type="entry name" value="ANK_REPEAT"/>
    <property type="match status" value="1"/>
</dbReference>
<dbReference type="PANTHER" id="PTHR24198:SF165">
    <property type="entry name" value="ANKYRIN REPEAT-CONTAINING PROTEIN-RELATED"/>
    <property type="match status" value="1"/>
</dbReference>